<dbReference type="AlphaFoldDB" id="F8IHW9"/>
<proteinExistence type="predicted"/>
<protein>
    <submittedName>
        <fullName evidence="1">Uncharacterized protein</fullName>
    </submittedName>
</protein>
<organism evidence="1 2">
    <name type="scientific">Alicyclobacillus acidocaldarius (strain Tc-4-1)</name>
    <name type="common">Bacillus acidocaldarius</name>
    <dbReference type="NCBI Taxonomy" id="1048834"/>
    <lineage>
        <taxon>Bacteria</taxon>
        <taxon>Bacillati</taxon>
        <taxon>Bacillota</taxon>
        <taxon>Bacilli</taxon>
        <taxon>Bacillales</taxon>
        <taxon>Alicyclobacillaceae</taxon>
        <taxon>Alicyclobacillus</taxon>
    </lineage>
</organism>
<sequence>MNRAQRSVSGCTTIKSKEKKDDLGIEAIRLGRYGTSMALQRMN</sequence>
<dbReference type="STRING" id="1048834.TC41_1321"/>
<reference evidence="1 2" key="1">
    <citation type="journal article" date="2011" name="J. Bacteriol.">
        <title>Complete Genome Sequence of Alicyclobacillus acidocaldarius Strain Tc-4-1.</title>
        <authorList>
            <person name="Chen Y."/>
            <person name="He Y."/>
            <person name="Zhang B."/>
            <person name="Yang J."/>
            <person name="Li W."/>
            <person name="Dong Z."/>
            <person name="Hu S."/>
        </authorList>
    </citation>
    <scope>NUCLEOTIDE SEQUENCE [LARGE SCALE GENOMIC DNA]</scope>
    <source>
        <strain evidence="1 2">Tc-4-1</strain>
    </source>
</reference>
<dbReference type="Proteomes" id="UP000000292">
    <property type="component" value="Chromosome"/>
</dbReference>
<dbReference type="EMBL" id="CP002902">
    <property type="protein sequence ID" value="AEJ43259.1"/>
    <property type="molecule type" value="Genomic_DNA"/>
</dbReference>
<evidence type="ECO:0000313" key="1">
    <source>
        <dbReference type="EMBL" id="AEJ43259.1"/>
    </source>
</evidence>
<dbReference type="HOGENOM" id="CLU_3228658_0_0_9"/>
<evidence type="ECO:0000313" key="2">
    <source>
        <dbReference type="Proteomes" id="UP000000292"/>
    </source>
</evidence>
<reference evidence="2" key="2">
    <citation type="submission" date="2011-06" db="EMBL/GenBank/DDBJ databases">
        <title>The complete genome sequence of Alicyclobacillus acidocaldarius sp. Tc-4-1.</title>
        <authorList>
            <person name="Chen Y."/>
            <person name="He Y."/>
            <person name="Dong Z."/>
            <person name="Hu S."/>
        </authorList>
    </citation>
    <scope>NUCLEOTIDE SEQUENCE [LARGE SCALE GENOMIC DNA]</scope>
    <source>
        <strain evidence="2">Tc-4-1</strain>
    </source>
</reference>
<gene>
    <name evidence="1" type="ordered locus">TC41_1321</name>
</gene>
<name>F8IHW9_ALIAT</name>
<accession>F8IHW9</accession>
<dbReference type="KEGG" id="aad:TC41_1321"/>